<evidence type="ECO:0000256" key="4">
    <source>
        <dbReference type="SAM" id="MobiDB-lite"/>
    </source>
</evidence>
<feature type="compositionally biased region" description="Acidic residues" evidence="4">
    <location>
        <begin position="1836"/>
        <end position="1849"/>
    </location>
</feature>
<dbReference type="GO" id="GO:0003676">
    <property type="term" value="F:nucleic acid binding"/>
    <property type="evidence" value="ECO:0007669"/>
    <property type="project" value="InterPro"/>
</dbReference>
<dbReference type="InterPro" id="IPR012337">
    <property type="entry name" value="RNaseH-like_sf"/>
</dbReference>
<dbReference type="InterPro" id="IPR001584">
    <property type="entry name" value="Integrase_cat-core"/>
</dbReference>
<dbReference type="SUPFAM" id="SSF56672">
    <property type="entry name" value="DNA/RNA polymerases"/>
    <property type="match status" value="1"/>
</dbReference>
<evidence type="ECO:0000259" key="5">
    <source>
        <dbReference type="PROSITE" id="PS50994"/>
    </source>
</evidence>
<evidence type="ECO:0000256" key="1">
    <source>
        <dbReference type="ARBA" id="ARBA00022723"/>
    </source>
</evidence>
<feature type="region of interest" description="Disordered" evidence="4">
    <location>
        <begin position="1"/>
        <end position="25"/>
    </location>
</feature>
<feature type="region of interest" description="Disordered" evidence="4">
    <location>
        <begin position="1725"/>
        <end position="1759"/>
    </location>
</feature>
<dbReference type="PROSITE" id="PS50994">
    <property type="entry name" value="INTEGRASE"/>
    <property type="match status" value="1"/>
</dbReference>
<evidence type="ECO:0000313" key="6">
    <source>
        <dbReference type="EMBL" id="ABA94730.1"/>
    </source>
</evidence>
<dbReference type="GO" id="GO:0046872">
    <property type="term" value="F:metal ion binding"/>
    <property type="evidence" value="ECO:0007669"/>
    <property type="project" value="UniProtKB-KW"/>
</dbReference>
<evidence type="ECO:0000256" key="2">
    <source>
        <dbReference type="ARBA" id="ARBA00022801"/>
    </source>
</evidence>
<sequence length="1890" mass="211674">MSDVGGDDASNGNEDGATSKGTPASKGVTIPFDYSKITIPSHNFVSVPSGRAPPFDGTHYAAWKHKMKLHLISLHPSIWKVVCTGVGAPNEDIELTTEKEQAIHRNAQAANAILSALSPEEFNKVDGLEEAKEIWDTLQLAHEGSPAETPQEMYDRMMIVVNKIRGLGSEDMTDHFIVKRLLRAFGPRNPVLVSMIREKNDYKKLTPSDILGRIVSHEMLEEEARELRQMVKNAAMIKNQEVALKAKQEEDSRGGKESEDEEMALIVKRFKSFLRKSGYGKGRKDDDKGKRQSKRACFNCGDCPKTNEAKHKVVKKKPDRAHVVEAHMAEVWYSGDEDSPKTKDKNDGDGGVATVAIKSSSPTPERLFDNLSDDDNDSYHHSCFMAHGRKVMPNLKPTHENDDSSDEDSENELDELFKSFSKPAMQQLSKLMKALECKEKSLEKQEDLLILEKKRNLALEDDLDKKNEMIELLQNEITLLKDSITSLKCVNETFQEEIMVLNKNHNNLEEEIDTLRKSASSLKETPITSMPSASVGCARCYNHDLRSYATNLEAMEALKKENERLGTLVNYGSMKTYHSKDALYKTISTNPNKDGHGLGFSDESPMSKRVVVNGKQCLMFVREGKAPQESEETSLVSSQGPGTSGQTGRNFQAGVSVFQKFPPGSSGRFARKFRANGRSQHLTGSSGHNARRFQLAGLYYDSFVITKNPEGKVAYSSGGSSWVVDSGCTNHMIGERSMFTSLDEENGSRENIVFGDDGKGKLRHLRLAHVGMRNLATLLKGEHILRLTNVTFEKDRLCSACQAGKQVGNPHPIKNIMTTTRPLELFRMDLFGPVAYISIGGNKYGFVIVDDFSRFTWVYFLHDKSEAQDVFKHFAKQAQNLYDFTIKRVRSDNGGEFKNTQVEEFLDEEGIKHEFSAPYDPPQNGIVERKNRTLIEAARAMLDEYKTSDIFWAEAVNTACHAINRLYLHKLLNKTSYELLSGKKPNVSYFCVFGSKCFILSKKPHSSKFSPKVDEGFLLGYESNTYAYRVFNKTSGIVEVTRDVTFDESNDSQGEQVVVHIVDDADPSKAIGTKAIGDIRPVEMQDDQEDRDQPPSSTSNSPTTRQVSVDPEVPGPNDRNLRTTPGQEVPGPSARMFRAKDSQGVPTAQVDGIDAKGTVKHPNQAQVSSVHHPKIHHTVQRYHPVDNILGDIRKGELNNFTRNQVWILVERPDQNVIGIKWIFRNKQDEHGMVVRNKARLYKMDVKSAFLNGPISELVFVEQPPGFEDPKFPHHVYKLHKALYGLKQAPRAWYECLRDFLLKNGFEIGKADTTLFTKKFKKDLFICQIYVDDIIFGSTNASFCKEFSGIMTKRFEMSMMGEITFFLRLQVKQAQDSTFISQTKYVKDILKKFGMEDAKPIKTPMPTNGHLDLDENGKCVDQNVYRSMIGSLLYLCASHPDIMLSVCMRARFQAEPKECHLVVVKRILRYLVHTPNLGLWYPKGCGFELLGYSDSDYAGCKVDRKSTTGTCQFLGRSFVSWSSKKQNSIALSTAEAEYIAVVNIMSREKRQKASQDVSGDESPPIRFPRGRLGKEKVVEGGSGSGPRTSPRKGTPCVKWLTEGVRHKISMAQLAEMLGLEDEDLNRPNIHSEAPLPMIKVLYSIFRWSLLPKVGDATALPTKHAHLLSHMRYNQPPFSVMKFIWYEIANTILEPKQGCIYAPYIMKMIETVIEVFYIKDGRHNPFRPRAPSSSSPVVPRSIPSTSAGPSSSAPQSSSSSSPIKKALHAIFCMYAKTAKKVKKIERRQKEDRREAGKEVSDDSTDEVYVDPFEAYEAARNIAGEGPSTYFHEESSHSDDDDDDDDDDDEGITEAAAKDAPTYVDKGDSAAQSDTSHLSGDTEIVPSDGDGDE</sequence>
<dbReference type="InterPro" id="IPR039537">
    <property type="entry name" value="Retrotran_Ty1/copia-like"/>
</dbReference>
<feature type="compositionally biased region" description="Basic and acidic residues" evidence="4">
    <location>
        <begin position="1785"/>
        <end position="1798"/>
    </location>
</feature>
<reference evidence="6" key="1">
    <citation type="journal article" date="2005" name="BMC Biol.">
        <title>The sequence of rice chromosomes 11 and 12, rich in disease resistance genes and recent gene duplications.</title>
        <authorList>
            <consortium name="The rice chromosomes 11 and 12 sequencing consortia"/>
        </authorList>
    </citation>
    <scope>NUCLEOTIDE SEQUENCE [LARGE SCALE GENOMIC DNA]</scope>
</reference>
<name>Q2R1D8_ORYSJ</name>
<keyword evidence="3" id="KW-0175">Coiled coil</keyword>
<dbReference type="Pfam" id="PF13976">
    <property type="entry name" value="gag_pre-integrs"/>
    <property type="match status" value="1"/>
</dbReference>
<dbReference type="GO" id="GO:0006508">
    <property type="term" value="P:proteolysis"/>
    <property type="evidence" value="ECO:0007669"/>
    <property type="project" value="UniProtKB-KW"/>
</dbReference>
<keyword evidence="1" id="KW-0479">Metal-binding</keyword>
<gene>
    <name evidence="6" type="ordered locus">LOC_Os11g39510</name>
</gene>
<dbReference type="InterPro" id="IPR013103">
    <property type="entry name" value="RVT_2"/>
</dbReference>
<dbReference type="GO" id="GO:0015074">
    <property type="term" value="P:DNA integration"/>
    <property type="evidence" value="ECO:0007669"/>
    <property type="project" value="InterPro"/>
</dbReference>
<feature type="compositionally biased region" description="Polar residues" evidence="4">
    <location>
        <begin position="1867"/>
        <end position="1876"/>
    </location>
</feature>
<feature type="region of interest" description="Disordered" evidence="4">
    <location>
        <begin position="1550"/>
        <end position="1594"/>
    </location>
</feature>
<accession>Q2R1D8</accession>
<feature type="compositionally biased region" description="Low complexity" evidence="4">
    <location>
        <begin position="1094"/>
        <end position="1104"/>
    </location>
</feature>
<protein>
    <submittedName>
        <fullName evidence="6">Retrotransposon protein, putative, unclassified</fullName>
    </submittedName>
</protein>
<dbReference type="Gene3D" id="3.30.420.10">
    <property type="entry name" value="Ribonuclease H-like superfamily/Ribonuclease H"/>
    <property type="match status" value="1"/>
</dbReference>
<dbReference type="PANTHER" id="PTHR42648">
    <property type="entry name" value="TRANSPOSASE, PUTATIVE-RELATED"/>
    <property type="match status" value="1"/>
</dbReference>
<dbReference type="CDD" id="cd09272">
    <property type="entry name" value="RNase_HI_RT_Ty1"/>
    <property type="match status" value="1"/>
</dbReference>
<feature type="coiled-coil region" evidence="3">
    <location>
        <begin position="425"/>
        <end position="525"/>
    </location>
</feature>
<dbReference type="Pfam" id="PF00665">
    <property type="entry name" value="rve"/>
    <property type="match status" value="1"/>
</dbReference>
<feature type="compositionally biased region" description="Basic and acidic residues" evidence="4">
    <location>
        <begin position="338"/>
        <end position="348"/>
    </location>
</feature>
<feature type="region of interest" description="Disordered" evidence="4">
    <location>
        <begin position="1781"/>
        <end position="1890"/>
    </location>
</feature>
<dbReference type="GO" id="GO:0004190">
    <property type="term" value="F:aspartic-type endopeptidase activity"/>
    <property type="evidence" value="ECO:0007669"/>
    <property type="project" value="UniProtKB-KW"/>
</dbReference>
<proteinExistence type="predicted"/>
<dbReference type="InterPro" id="IPR057670">
    <property type="entry name" value="SH3_retrovirus"/>
</dbReference>
<evidence type="ECO:0000256" key="3">
    <source>
        <dbReference type="SAM" id="Coils"/>
    </source>
</evidence>
<reference evidence="6" key="2">
    <citation type="submission" date="2005-04" db="EMBL/GenBank/DDBJ databases">
        <authorList>
            <person name="Buell C.R."/>
            <person name="Wing R.A."/>
            <person name="McCombie W.A."/>
            <person name="Ouyang S."/>
        </authorList>
    </citation>
    <scope>NUCLEOTIDE SEQUENCE</scope>
</reference>
<feature type="region of interest" description="Disordered" evidence="4">
    <location>
        <begin position="392"/>
        <end position="412"/>
    </location>
</feature>
<dbReference type="EMBL" id="DP000010">
    <property type="protein sequence ID" value="ABA94730.1"/>
    <property type="molecule type" value="Genomic_DNA"/>
</dbReference>
<dbReference type="Pfam" id="PF14223">
    <property type="entry name" value="Retrotran_gag_2"/>
    <property type="match status" value="1"/>
</dbReference>
<dbReference type="Pfam" id="PF25597">
    <property type="entry name" value="SH3_retrovirus"/>
    <property type="match status" value="1"/>
</dbReference>
<feature type="compositionally biased region" description="Acidic residues" evidence="4">
    <location>
        <begin position="403"/>
        <end position="412"/>
    </location>
</feature>
<keyword evidence="2" id="KW-0378">Hydrolase</keyword>
<feature type="compositionally biased region" description="Low complexity" evidence="4">
    <location>
        <begin position="637"/>
        <end position="648"/>
    </location>
</feature>
<dbReference type="PANTHER" id="PTHR42648:SF21">
    <property type="entry name" value="CYSTEINE-RICH RLK (RECEPTOR-LIKE PROTEIN KINASE) 8"/>
    <property type="match status" value="1"/>
</dbReference>
<feature type="domain" description="Integrase catalytic" evidence="5">
    <location>
        <begin position="818"/>
        <end position="984"/>
    </location>
</feature>
<dbReference type="Pfam" id="PF07727">
    <property type="entry name" value="RVT_2"/>
    <property type="match status" value="1"/>
</dbReference>
<reference evidence="6" key="3">
    <citation type="submission" date="2006-01" db="EMBL/GenBank/DDBJ databases">
        <authorList>
            <person name="Buell R."/>
        </authorList>
    </citation>
    <scope>NUCLEOTIDE SEQUENCE</scope>
</reference>
<feature type="region of interest" description="Disordered" evidence="4">
    <location>
        <begin position="1070"/>
        <end position="1149"/>
    </location>
</feature>
<dbReference type="SUPFAM" id="SSF53098">
    <property type="entry name" value="Ribonuclease H-like"/>
    <property type="match status" value="1"/>
</dbReference>
<feature type="region of interest" description="Disordered" evidence="4">
    <location>
        <begin position="334"/>
        <end position="365"/>
    </location>
</feature>
<dbReference type="InterPro" id="IPR036397">
    <property type="entry name" value="RNaseH_sf"/>
</dbReference>
<dbReference type="InterPro" id="IPR025724">
    <property type="entry name" value="GAG-pre-integrase_dom"/>
</dbReference>
<feature type="region of interest" description="Disordered" evidence="4">
    <location>
        <begin position="624"/>
        <end position="649"/>
    </location>
</feature>
<dbReference type="InterPro" id="IPR043502">
    <property type="entry name" value="DNA/RNA_pol_sf"/>
</dbReference>
<organism evidence="6">
    <name type="scientific">Oryza sativa subsp. japonica</name>
    <name type="common">Rice</name>
    <dbReference type="NCBI Taxonomy" id="39947"/>
    <lineage>
        <taxon>Eukaryota</taxon>
        <taxon>Viridiplantae</taxon>
        <taxon>Streptophyta</taxon>
        <taxon>Embryophyta</taxon>
        <taxon>Tracheophyta</taxon>
        <taxon>Spermatophyta</taxon>
        <taxon>Magnoliopsida</taxon>
        <taxon>Liliopsida</taxon>
        <taxon>Poales</taxon>
        <taxon>Poaceae</taxon>
        <taxon>BOP clade</taxon>
        <taxon>Oryzoideae</taxon>
        <taxon>Oryzeae</taxon>
        <taxon>Oryzinae</taxon>
        <taxon>Oryza</taxon>
        <taxon>Oryza sativa</taxon>
    </lineage>
</organism>